<dbReference type="InterPro" id="IPR001611">
    <property type="entry name" value="Leu-rich_rpt"/>
</dbReference>
<dbReference type="SUPFAM" id="SSF52058">
    <property type="entry name" value="L domain-like"/>
    <property type="match status" value="1"/>
</dbReference>
<dbReference type="OrthoDB" id="1080068at2"/>
<dbReference type="PROSITE" id="PS51257">
    <property type="entry name" value="PROKAR_LIPOPROTEIN"/>
    <property type="match status" value="1"/>
</dbReference>
<dbReference type="PANTHER" id="PTHR48057:SF7">
    <property type="entry name" value="LEUCINE-RICH REPEAT SERINE_THREONINE-PROTEIN KINASE 1"/>
    <property type="match status" value="1"/>
</dbReference>
<accession>A0A2T5C659</accession>
<organism evidence="2 3">
    <name type="scientific">Mangrovibacterium marinum</name>
    <dbReference type="NCBI Taxonomy" id="1639118"/>
    <lineage>
        <taxon>Bacteria</taxon>
        <taxon>Pseudomonadati</taxon>
        <taxon>Bacteroidota</taxon>
        <taxon>Bacteroidia</taxon>
        <taxon>Marinilabiliales</taxon>
        <taxon>Prolixibacteraceae</taxon>
        <taxon>Mangrovibacterium</taxon>
    </lineage>
</organism>
<dbReference type="Gene3D" id="2.60.40.10">
    <property type="entry name" value="Immunoglobulins"/>
    <property type="match status" value="1"/>
</dbReference>
<keyword evidence="1" id="KW-0732">Signal</keyword>
<protein>
    <recommendedName>
        <fullName evidence="4">BACON domain-containing protein</fullName>
    </recommendedName>
</protein>
<comment type="caution">
    <text evidence="2">The sequence shown here is derived from an EMBL/GenBank/DDBJ whole genome shotgun (WGS) entry which is preliminary data.</text>
</comment>
<dbReference type="CDD" id="cd14948">
    <property type="entry name" value="BACON"/>
    <property type="match status" value="1"/>
</dbReference>
<keyword evidence="3" id="KW-1185">Reference proteome</keyword>
<gene>
    <name evidence="2" type="ORF">C8N47_10165</name>
</gene>
<dbReference type="InterPro" id="IPR024361">
    <property type="entry name" value="BACON"/>
</dbReference>
<feature type="signal peptide" evidence="1">
    <location>
        <begin position="1"/>
        <end position="22"/>
    </location>
</feature>
<dbReference type="AlphaFoldDB" id="A0A2T5C659"/>
<dbReference type="Gene3D" id="3.80.10.10">
    <property type="entry name" value="Ribonuclease Inhibitor"/>
    <property type="match status" value="1"/>
</dbReference>
<dbReference type="PANTHER" id="PTHR48057">
    <property type="entry name" value="LEUCINE-RICH REPEAT SERINE/THREONINE-PROTEIN KINASE 1"/>
    <property type="match status" value="1"/>
</dbReference>
<reference evidence="2 3" key="1">
    <citation type="submission" date="2018-04" db="EMBL/GenBank/DDBJ databases">
        <title>Genomic Encyclopedia of Archaeal and Bacterial Type Strains, Phase II (KMG-II): from individual species to whole genera.</title>
        <authorList>
            <person name="Goeker M."/>
        </authorList>
    </citation>
    <scope>NUCLEOTIDE SEQUENCE [LARGE SCALE GENOMIC DNA]</scope>
    <source>
        <strain evidence="2 3">DSM 28823</strain>
    </source>
</reference>
<dbReference type="Proteomes" id="UP000243525">
    <property type="component" value="Unassembled WGS sequence"/>
</dbReference>
<dbReference type="EMBL" id="QAAD01000001">
    <property type="protein sequence ID" value="PTN10417.1"/>
    <property type="molecule type" value="Genomic_DNA"/>
</dbReference>
<name>A0A2T5C659_9BACT</name>
<evidence type="ECO:0000313" key="2">
    <source>
        <dbReference type="EMBL" id="PTN10417.1"/>
    </source>
</evidence>
<dbReference type="InterPro" id="IPR052595">
    <property type="entry name" value="LRRC69/RLP"/>
</dbReference>
<sequence length="560" mass="63296">MKLLFKIACCLCVGFYLITACNDDNELAVSGFSLGTKEITLGATGGAETVRVASATQWTAKADQPWVKVIPANGVGEIDCEIVVDTTLTNELRNAVVTFIPENQGRQDLLVHQTGYGKVIGLNEPTQEIANMGKYGERFFDLSVTTNVAFKVLIPEEAQEWISLDEEPSLSFDKGARPQTTKLRFNWKMNTTPQERIAAIEFLPLNEDDVLEDEAVLTVTQQAAPEIEDNRAGDSLAMVIIKEKLQSMISWDMNEKIDFWNGVTLWEKTDEGVQPEWVGRVRGLDIRLFNTKESLPDELGKLTYLETLVLYGNSNRHLLPETLYMGTALANLEHLKHLTISSYGITTIDPSTELTKPKETLESLNLRGNNFTSLPYAISSYNFPKLTSLNLGGMRRYDTRKDLRDDVWQTSWGMRIDASSLTSLFRWDALKHLSLSYGYIYGELPEMKGWSARYYTAEQIAANDTLNSASPENKQRLMTEIPCVLPNLESLNLNLNFLTGKLPDWLLYHPRLTLFDPYTLVFTQENGYDRQGQVPGFTNEPDDLDYYYEFYPAAKPQITE</sequence>
<evidence type="ECO:0000313" key="3">
    <source>
        <dbReference type="Proteomes" id="UP000243525"/>
    </source>
</evidence>
<evidence type="ECO:0008006" key="4">
    <source>
        <dbReference type="Google" id="ProtNLM"/>
    </source>
</evidence>
<proteinExistence type="predicted"/>
<dbReference type="Pfam" id="PF00560">
    <property type="entry name" value="LRR_1"/>
    <property type="match status" value="2"/>
</dbReference>
<dbReference type="InterPro" id="IPR032675">
    <property type="entry name" value="LRR_dom_sf"/>
</dbReference>
<evidence type="ECO:0000256" key="1">
    <source>
        <dbReference type="SAM" id="SignalP"/>
    </source>
</evidence>
<dbReference type="RefSeq" id="WP_107820799.1">
    <property type="nucleotide sequence ID" value="NZ_OY782574.1"/>
</dbReference>
<feature type="chain" id="PRO_5015462491" description="BACON domain-containing protein" evidence="1">
    <location>
        <begin position="23"/>
        <end position="560"/>
    </location>
</feature>
<dbReference type="InterPro" id="IPR013783">
    <property type="entry name" value="Ig-like_fold"/>
</dbReference>